<evidence type="ECO:0000256" key="1">
    <source>
        <dbReference type="ARBA" id="ARBA00006739"/>
    </source>
</evidence>
<dbReference type="EMBL" id="JAHQCS010000141">
    <property type="protein sequence ID" value="MBU9713495.1"/>
    <property type="molecule type" value="Genomic_DNA"/>
</dbReference>
<organism evidence="5 6">
    <name type="scientific">Evansella tamaricis</name>
    <dbReference type="NCBI Taxonomy" id="2069301"/>
    <lineage>
        <taxon>Bacteria</taxon>
        <taxon>Bacillati</taxon>
        <taxon>Bacillota</taxon>
        <taxon>Bacilli</taxon>
        <taxon>Bacillales</taxon>
        <taxon>Bacillaceae</taxon>
        <taxon>Evansella</taxon>
    </lineage>
</organism>
<keyword evidence="6" id="KW-1185">Reference proteome</keyword>
<reference evidence="5 6" key="1">
    <citation type="submission" date="2021-06" db="EMBL/GenBank/DDBJ databases">
        <title>Bacillus sp. RD4P76, an endophyte from a halophyte.</title>
        <authorList>
            <person name="Sun J.-Q."/>
        </authorList>
    </citation>
    <scope>NUCLEOTIDE SEQUENCE [LARGE SCALE GENOMIC DNA]</scope>
    <source>
        <strain evidence="5 6">CGMCC 1.15917</strain>
    </source>
</reference>
<dbReference type="Pfam" id="PF00535">
    <property type="entry name" value="Glycos_transf_2"/>
    <property type="match status" value="1"/>
</dbReference>
<dbReference type="RefSeq" id="WP_217067653.1">
    <property type="nucleotide sequence ID" value="NZ_JAHQCS010000141.1"/>
</dbReference>
<evidence type="ECO:0000256" key="2">
    <source>
        <dbReference type="ARBA" id="ARBA00022676"/>
    </source>
</evidence>
<feature type="domain" description="Glycosyltransferase 2-like" evidence="4">
    <location>
        <begin position="25"/>
        <end position="191"/>
    </location>
</feature>
<evidence type="ECO:0000313" key="5">
    <source>
        <dbReference type="EMBL" id="MBU9713495.1"/>
    </source>
</evidence>
<dbReference type="InterPro" id="IPR050834">
    <property type="entry name" value="Glycosyltransf_2"/>
</dbReference>
<comment type="caution">
    <text evidence="5">The sequence shown here is derived from an EMBL/GenBank/DDBJ whole genome shotgun (WGS) entry which is preliminary data.</text>
</comment>
<dbReference type="InterPro" id="IPR001173">
    <property type="entry name" value="Glyco_trans_2-like"/>
</dbReference>
<accession>A0ABS6JM37</accession>
<dbReference type="PANTHER" id="PTHR43685:SF5">
    <property type="entry name" value="GLYCOSYLTRANSFERASE EPSE-RELATED"/>
    <property type="match status" value="1"/>
</dbReference>
<evidence type="ECO:0000256" key="3">
    <source>
        <dbReference type="ARBA" id="ARBA00022679"/>
    </source>
</evidence>
<name>A0ABS6JM37_9BACI</name>
<dbReference type="PANTHER" id="PTHR43685">
    <property type="entry name" value="GLYCOSYLTRANSFERASE"/>
    <property type="match status" value="1"/>
</dbReference>
<keyword evidence="3 5" id="KW-0808">Transferase</keyword>
<evidence type="ECO:0000259" key="4">
    <source>
        <dbReference type="Pfam" id="PF00535"/>
    </source>
</evidence>
<gene>
    <name evidence="5" type="ORF">KS419_17340</name>
</gene>
<sequence length="286" mass="32984">MPIRTSKSVSHNIDELEDHTLPTLTVGIPFHNGSNVNHLKTAIDSIIEQSLSPDVIHLLQDGPVSDLHTELIGEYKKKVPNVIHLKTEKNSGLPTILNLSILNSNTKYYARMDGDDISVNDRLLKQIGFLEKHQNVGIVGTWAYEFKEDITNELFLKRMPVENAEMKKFFHYRSPFIHPSVIFRREIFSKIGIYNTEFYTSQDTELWARALKKGIIVANINEPLIYYRSVNVEKKRGSWKSVCRIAKAQFSYNTLSPMHNLLKIGSIVFRLLPNLVKKWCYDKLRD</sequence>
<proteinExistence type="inferred from homology"/>
<comment type="similarity">
    <text evidence="1">Belongs to the glycosyltransferase 2 family.</text>
</comment>
<dbReference type="GO" id="GO:0016757">
    <property type="term" value="F:glycosyltransferase activity"/>
    <property type="evidence" value="ECO:0007669"/>
    <property type="project" value="UniProtKB-KW"/>
</dbReference>
<dbReference type="EC" id="2.4.-.-" evidence="5"/>
<protein>
    <submittedName>
        <fullName evidence="5">Glycosyltransferase</fullName>
        <ecNumber evidence="5">2.4.-.-</ecNumber>
    </submittedName>
</protein>
<keyword evidence="2 5" id="KW-0328">Glycosyltransferase</keyword>
<dbReference type="Proteomes" id="UP000784880">
    <property type="component" value="Unassembled WGS sequence"/>
</dbReference>
<evidence type="ECO:0000313" key="6">
    <source>
        <dbReference type="Proteomes" id="UP000784880"/>
    </source>
</evidence>